<feature type="transmembrane region" description="Helical" evidence="1">
    <location>
        <begin position="267"/>
        <end position="284"/>
    </location>
</feature>
<feature type="transmembrane region" description="Helical" evidence="1">
    <location>
        <begin position="82"/>
        <end position="101"/>
    </location>
</feature>
<feature type="transmembrane region" description="Helical" evidence="1">
    <location>
        <begin position="113"/>
        <end position="136"/>
    </location>
</feature>
<dbReference type="SUPFAM" id="SSF103473">
    <property type="entry name" value="MFS general substrate transporter"/>
    <property type="match status" value="1"/>
</dbReference>
<reference evidence="2" key="1">
    <citation type="submission" date="2022-11" db="EMBL/GenBank/DDBJ databases">
        <authorList>
            <person name="Kikuchi T."/>
        </authorList>
    </citation>
    <scope>NUCLEOTIDE SEQUENCE</scope>
    <source>
        <strain evidence="2">PS1010</strain>
    </source>
</reference>
<feature type="transmembrane region" description="Helical" evidence="1">
    <location>
        <begin position="12"/>
        <end position="30"/>
    </location>
</feature>
<feature type="transmembrane region" description="Helical" evidence="1">
    <location>
        <begin position="42"/>
        <end position="61"/>
    </location>
</feature>
<keyword evidence="1" id="KW-1133">Transmembrane helix</keyword>
<proteinExistence type="predicted"/>
<dbReference type="Pfam" id="PF13347">
    <property type="entry name" value="MFS_2"/>
    <property type="match status" value="1"/>
</dbReference>
<feature type="transmembrane region" description="Helical" evidence="1">
    <location>
        <begin position="290"/>
        <end position="310"/>
    </location>
</feature>
<evidence type="ECO:0000313" key="3">
    <source>
        <dbReference type="Proteomes" id="UP001152747"/>
    </source>
</evidence>
<dbReference type="AlphaFoldDB" id="A0A9P1IAA0"/>
<dbReference type="InterPro" id="IPR036259">
    <property type="entry name" value="MFS_trans_sf"/>
</dbReference>
<dbReference type="OrthoDB" id="62987at2759"/>
<sequence length="507" mass="57073">MGIIHWPTFNLVLSVVGAGFLLTIQSLYYIKVFFDEFHLPPGYLKIVQVLFLVWNAINDPIMGYMQDLGCCGMTWIMDRRKVIKYAGPVFAASFLLFWFPWSTTIGWVTALQMLVALFIYDTLLTLVLSAYCGLCVEMSKSHSDRVRVIVYGEIFTIIAGFMIYPLETMPHSNEHFWMFQSICVAVAVVSAGLMVFSATKLKKSLNTLPEIHQLEKLETEPDPKKEIEKQGWKHAFQVSWQVIKEPRFICLVGAQFFKILRFMANENFLITYTDALLVSGGFYIKESSAAGLFLILARSCGSLLFLLLWFPTNRFGTQSIIQALNIASLINIGIMLYSGMDNLLHIAIFIIIENAISRCGWQGFYIVVAGEVVDTDMKQNNRKSPFSTIIFTLKALFNKPADQLAPVLILTFFLENGGFPTLTKPCTTFGDNLLVENALNSTISSTSTSLTTEIVPTIENCSSYKYWMFLALTIFPAICAVGESVFVGVDQYLRRNVKGKTHHLGDD</sequence>
<evidence type="ECO:0000313" key="2">
    <source>
        <dbReference type="EMBL" id="CAI5442232.1"/>
    </source>
</evidence>
<keyword evidence="3" id="KW-1185">Reference proteome</keyword>
<feature type="transmembrane region" description="Helical" evidence="1">
    <location>
        <begin position="176"/>
        <end position="196"/>
    </location>
</feature>
<dbReference type="PANTHER" id="PTHR28658:SF2">
    <property type="entry name" value="TRANSMEMBRANE PROTEIN 180"/>
    <property type="match status" value="1"/>
</dbReference>
<comment type="caution">
    <text evidence="2">The sequence shown here is derived from an EMBL/GenBank/DDBJ whole genome shotgun (WGS) entry which is preliminary data.</text>
</comment>
<gene>
    <name evidence="2" type="ORF">CAMP_LOCUS4869</name>
</gene>
<keyword evidence="1" id="KW-0472">Membrane</keyword>
<feature type="transmembrane region" description="Helical" evidence="1">
    <location>
        <begin position="466"/>
        <end position="489"/>
    </location>
</feature>
<dbReference type="InterPro" id="IPR040035">
    <property type="entry name" value="TMEM180"/>
</dbReference>
<dbReference type="PANTHER" id="PTHR28658">
    <property type="entry name" value="TRANSMEMBRANE PROTEIN 180"/>
    <property type="match status" value="1"/>
</dbReference>
<evidence type="ECO:0000256" key="1">
    <source>
        <dbReference type="SAM" id="Phobius"/>
    </source>
</evidence>
<organism evidence="2 3">
    <name type="scientific">Caenorhabditis angaria</name>
    <dbReference type="NCBI Taxonomy" id="860376"/>
    <lineage>
        <taxon>Eukaryota</taxon>
        <taxon>Metazoa</taxon>
        <taxon>Ecdysozoa</taxon>
        <taxon>Nematoda</taxon>
        <taxon>Chromadorea</taxon>
        <taxon>Rhabditida</taxon>
        <taxon>Rhabditina</taxon>
        <taxon>Rhabditomorpha</taxon>
        <taxon>Rhabditoidea</taxon>
        <taxon>Rhabditidae</taxon>
        <taxon>Peloderinae</taxon>
        <taxon>Caenorhabditis</taxon>
    </lineage>
</organism>
<name>A0A9P1IAA0_9PELO</name>
<feature type="transmembrane region" description="Helical" evidence="1">
    <location>
        <begin position="148"/>
        <end position="164"/>
    </location>
</feature>
<protein>
    <submittedName>
        <fullName evidence="2">Uncharacterized protein</fullName>
    </submittedName>
</protein>
<keyword evidence="1" id="KW-0812">Transmembrane</keyword>
<dbReference type="Proteomes" id="UP001152747">
    <property type="component" value="Unassembled WGS sequence"/>
</dbReference>
<accession>A0A9P1IAA0</accession>
<dbReference type="EMBL" id="CANHGI010000002">
    <property type="protein sequence ID" value="CAI5442232.1"/>
    <property type="molecule type" value="Genomic_DNA"/>
</dbReference>